<protein>
    <submittedName>
        <fullName evidence="2">Uncharacterized protein</fullName>
    </submittedName>
</protein>
<dbReference type="VEuPathDB" id="FungiDB:MUCCIDRAFT_86924"/>
<evidence type="ECO:0000256" key="1">
    <source>
        <dbReference type="SAM" id="MobiDB-lite"/>
    </source>
</evidence>
<gene>
    <name evidence="2" type="ORF">MUCCIDRAFT_86924</name>
</gene>
<dbReference type="Proteomes" id="UP000077051">
    <property type="component" value="Unassembled WGS sequence"/>
</dbReference>
<keyword evidence="3" id="KW-1185">Reference proteome</keyword>
<organism evidence="2 3">
    <name type="scientific">Mucor lusitanicus CBS 277.49</name>
    <dbReference type="NCBI Taxonomy" id="747725"/>
    <lineage>
        <taxon>Eukaryota</taxon>
        <taxon>Fungi</taxon>
        <taxon>Fungi incertae sedis</taxon>
        <taxon>Mucoromycota</taxon>
        <taxon>Mucoromycotina</taxon>
        <taxon>Mucoromycetes</taxon>
        <taxon>Mucorales</taxon>
        <taxon>Mucorineae</taxon>
        <taxon>Mucoraceae</taxon>
        <taxon>Mucor</taxon>
    </lineage>
</organism>
<feature type="region of interest" description="Disordered" evidence="1">
    <location>
        <begin position="71"/>
        <end position="92"/>
    </location>
</feature>
<proteinExistence type="predicted"/>
<dbReference type="AlphaFoldDB" id="A0A168GDW6"/>
<dbReference type="EMBL" id="AMYB01000015">
    <property type="protein sequence ID" value="OAC97592.1"/>
    <property type="molecule type" value="Genomic_DNA"/>
</dbReference>
<name>A0A168GDW6_MUCCL</name>
<evidence type="ECO:0000313" key="2">
    <source>
        <dbReference type="EMBL" id="OAC97592.1"/>
    </source>
</evidence>
<reference evidence="2 3" key="1">
    <citation type="submission" date="2015-06" db="EMBL/GenBank/DDBJ databases">
        <title>Expansion of signal transduction pathways in fungi by whole-genome duplication.</title>
        <authorList>
            <consortium name="DOE Joint Genome Institute"/>
            <person name="Corrochano L.M."/>
            <person name="Kuo A."/>
            <person name="Marcet-Houben M."/>
            <person name="Polaino S."/>
            <person name="Salamov A."/>
            <person name="Villalobos J.M."/>
            <person name="Alvarez M.I."/>
            <person name="Avalos J."/>
            <person name="Benito E.P."/>
            <person name="Benoit I."/>
            <person name="Burger G."/>
            <person name="Camino L.P."/>
            <person name="Canovas D."/>
            <person name="Cerda-Olmedo E."/>
            <person name="Cheng J.-F."/>
            <person name="Dominguez A."/>
            <person name="Elias M."/>
            <person name="Eslava A.P."/>
            <person name="Glaser F."/>
            <person name="Grimwood J."/>
            <person name="Gutierrez G."/>
            <person name="Heitman J."/>
            <person name="Henrissat B."/>
            <person name="Iturriaga E.A."/>
            <person name="Lang B.F."/>
            <person name="Lavin J.L."/>
            <person name="Lee S."/>
            <person name="Li W."/>
            <person name="Lindquist E."/>
            <person name="Lopez-Garcia S."/>
            <person name="Luque E.M."/>
            <person name="Marcos A.T."/>
            <person name="Martin J."/>
            <person name="Mccluskey K."/>
            <person name="Medina H.R."/>
            <person name="Miralles-Duran A."/>
            <person name="Miyazaki A."/>
            <person name="Munoz-Torres E."/>
            <person name="Oguiza J.A."/>
            <person name="Ohm R."/>
            <person name="Olmedo M."/>
            <person name="Orejas M."/>
            <person name="Ortiz-Castellanos L."/>
            <person name="Pisabarro A.G."/>
            <person name="Rodriguez-Romero J."/>
            <person name="Ruiz-Herrera J."/>
            <person name="Ruiz-Vazquez R."/>
            <person name="Sanz C."/>
            <person name="Schackwitz W."/>
            <person name="Schmutz J."/>
            <person name="Shahriari M."/>
            <person name="Shelest E."/>
            <person name="Silva-Franco F."/>
            <person name="Soanes D."/>
            <person name="Syed K."/>
            <person name="Tagua V.G."/>
            <person name="Talbot N.J."/>
            <person name="Thon M."/>
            <person name="De Vries R.P."/>
            <person name="Wiebenga A."/>
            <person name="Yadav J.S."/>
            <person name="Braun E.L."/>
            <person name="Baker S."/>
            <person name="Garre V."/>
            <person name="Horwitz B."/>
            <person name="Torres-Martinez S."/>
            <person name="Idnurm A."/>
            <person name="Herrera-Estrella A."/>
            <person name="Gabaldon T."/>
            <person name="Grigoriev I.V."/>
        </authorList>
    </citation>
    <scope>NUCLEOTIDE SEQUENCE [LARGE SCALE GENOMIC DNA]</scope>
    <source>
        <strain evidence="2 3">CBS 277.49</strain>
    </source>
</reference>
<accession>A0A168GDW6</accession>
<comment type="caution">
    <text evidence="2">The sequence shown here is derived from an EMBL/GenBank/DDBJ whole genome shotgun (WGS) entry which is preliminary data.</text>
</comment>
<evidence type="ECO:0000313" key="3">
    <source>
        <dbReference type="Proteomes" id="UP000077051"/>
    </source>
</evidence>
<sequence length="172" mass="20013">MSVAYSQEEVFNFASEEEYQAWYKENAEWHATWWVQQATNLSTKKYSPGAIIPSNALKHTTYKYCDHKGKKKEANPLANQNGGPLKKKRKRADSINQRWMSCATKDIRLFWWPYVRNAMMAKVNSVTRKKHHDDQQSVSRWLSELKGKGYNTLVDIPEDVNGPLSIGWISSW</sequence>